<organism evidence="3 4">
    <name type="scientific">Pseudanabaena galeata UHCC 0370</name>
    <dbReference type="NCBI Taxonomy" id="3110310"/>
    <lineage>
        <taxon>Bacteria</taxon>
        <taxon>Bacillati</taxon>
        <taxon>Cyanobacteriota</taxon>
        <taxon>Cyanophyceae</taxon>
        <taxon>Pseudanabaenales</taxon>
        <taxon>Pseudanabaenaceae</taxon>
        <taxon>Pseudanabaena</taxon>
    </lineage>
</organism>
<dbReference type="InterPro" id="IPR000192">
    <property type="entry name" value="Aminotrans_V_dom"/>
</dbReference>
<dbReference type="Gene3D" id="3.40.640.10">
    <property type="entry name" value="Type I PLP-dependent aspartate aminotransferase-like (Major domain)"/>
    <property type="match status" value="1"/>
</dbReference>
<comment type="caution">
    <text evidence="3">The sequence shown here is derived from an EMBL/GenBank/DDBJ whole genome shotgun (WGS) entry which is preliminary data.</text>
</comment>
<sequence length="430" mass="47865">MISSAGLSDSLDSDNLERDRKEDPFVHRSHFPALGVENRTYFNYGGQGVMCGDALDAINKNFRHIESLGSFSNAAGDWMVAEYNATKTAIAQEFQVSPTTITLTENTTVGCNIALWSVDWQQGDRLLLSDCEHPGIIAAAIQIQKRFGIEIDYFPLTNNRNASAEGKDSETVVELLVQHLQPQTRMVMLSHICWNTGQVLPLKAIAKACHDRHVLVAVDAAQSVGVLSLNLAETEADFYAFTCHKWWCAPLGLGGLYIRPEIFEAIEPVFVGWRGLIGKYPTSHNPIVQWRQDGAKFEVASSTYALYEAMRIAIAHANSWGTQLQRYQRICQLSKIVWEQLDALPHIDCIRQLPPESGLISFKVNQELISRSSPSAIANKSHALIAKHLESEHQILIRALPDPDCLRASVHYLTSIADIERLISVFATID</sequence>
<reference evidence="3 4" key="1">
    <citation type="submission" date="2023-12" db="EMBL/GenBank/DDBJ databases">
        <title>Baltic Sea Cyanobacteria.</title>
        <authorList>
            <person name="Delbaje E."/>
            <person name="Fewer D.P."/>
            <person name="Shishido T.K."/>
        </authorList>
    </citation>
    <scope>NUCLEOTIDE SEQUENCE [LARGE SCALE GENOMIC DNA]</scope>
    <source>
        <strain evidence="3 4">UHCC 0370</strain>
    </source>
</reference>
<name>A0ABU5TMF5_9CYAN</name>
<accession>A0ABU5TMF5</accession>
<keyword evidence="3" id="KW-0808">Transferase</keyword>
<dbReference type="RefSeq" id="WP_323262719.1">
    <property type="nucleotide sequence ID" value="NZ_JAYGIE010000091.1"/>
</dbReference>
<dbReference type="Proteomes" id="UP001301388">
    <property type="component" value="Unassembled WGS sequence"/>
</dbReference>
<evidence type="ECO:0000256" key="1">
    <source>
        <dbReference type="SAM" id="MobiDB-lite"/>
    </source>
</evidence>
<dbReference type="Pfam" id="PF00266">
    <property type="entry name" value="Aminotran_5"/>
    <property type="match status" value="1"/>
</dbReference>
<protein>
    <submittedName>
        <fullName evidence="3">Aminotransferase class V-fold PLP-dependent enzyme</fullName>
    </submittedName>
</protein>
<dbReference type="PANTHER" id="PTHR43586">
    <property type="entry name" value="CYSTEINE DESULFURASE"/>
    <property type="match status" value="1"/>
</dbReference>
<feature type="compositionally biased region" description="Low complexity" evidence="1">
    <location>
        <begin position="1"/>
        <end position="10"/>
    </location>
</feature>
<feature type="domain" description="Aminotransferase class V" evidence="2">
    <location>
        <begin position="53"/>
        <end position="422"/>
    </location>
</feature>
<dbReference type="GO" id="GO:0008483">
    <property type="term" value="F:transaminase activity"/>
    <property type="evidence" value="ECO:0007669"/>
    <property type="project" value="UniProtKB-KW"/>
</dbReference>
<dbReference type="Gene3D" id="3.90.1150.10">
    <property type="entry name" value="Aspartate Aminotransferase, domain 1"/>
    <property type="match status" value="1"/>
</dbReference>
<evidence type="ECO:0000259" key="2">
    <source>
        <dbReference type="Pfam" id="PF00266"/>
    </source>
</evidence>
<dbReference type="InterPro" id="IPR015422">
    <property type="entry name" value="PyrdxlP-dep_Trfase_small"/>
</dbReference>
<dbReference type="EMBL" id="JAYGIE010000091">
    <property type="protein sequence ID" value="MEA5479512.1"/>
    <property type="molecule type" value="Genomic_DNA"/>
</dbReference>
<dbReference type="InterPro" id="IPR015421">
    <property type="entry name" value="PyrdxlP-dep_Trfase_major"/>
</dbReference>
<gene>
    <name evidence="3" type="ORF">VB774_17975</name>
</gene>
<feature type="region of interest" description="Disordered" evidence="1">
    <location>
        <begin position="1"/>
        <end position="21"/>
    </location>
</feature>
<dbReference type="PANTHER" id="PTHR43586:SF4">
    <property type="entry name" value="ISOPENICILLIN N EPIMERASE"/>
    <property type="match status" value="1"/>
</dbReference>
<keyword evidence="3" id="KW-0032">Aminotransferase</keyword>
<evidence type="ECO:0000313" key="4">
    <source>
        <dbReference type="Proteomes" id="UP001301388"/>
    </source>
</evidence>
<proteinExistence type="predicted"/>
<dbReference type="InterPro" id="IPR015424">
    <property type="entry name" value="PyrdxlP-dep_Trfase"/>
</dbReference>
<dbReference type="SUPFAM" id="SSF53383">
    <property type="entry name" value="PLP-dependent transferases"/>
    <property type="match status" value="1"/>
</dbReference>
<evidence type="ECO:0000313" key="3">
    <source>
        <dbReference type="EMBL" id="MEA5479512.1"/>
    </source>
</evidence>
<keyword evidence="4" id="KW-1185">Reference proteome</keyword>